<proteinExistence type="predicted"/>
<protein>
    <submittedName>
        <fullName evidence="2">Uncharacterized protein</fullName>
    </submittedName>
</protein>
<feature type="non-terminal residue" evidence="2">
    <location>
        <position position="1"/>
    </location>
</feature>
<evidence type="ECO:0000313" key="2">
    <source>
        <dbReference type="EMBL" id="KKK65372.1"/>
    </source>
</evidence>
<evidence type="ECO:0000256" key="1">
    <source>
        <dbReference type="SAM" id="MobiDB-lite"/>
    </source>
</evidence>
<gene>
    <name evidence="2" type="ORF">LCGC14_2974790</name>
</gene>
<reference evidence="2" key="1">
    <citation type="journal article" date="2015" name="Nature">
        <title>Complex archaea that bridge the gap between prokaryotes and eukaryotes.</title>
        <authorList>
            <person name="Spang A."/>
            <person name="Saw J.H."/>
            <person name="Jorgensen S.L."/>
            <person name="Zaremba-Niedzwiedzka K."/>
            <person name="Martijn J."/>
            <person name="Lind A.E."/>
            <person name="van Eijk R."/>
            <person name="Schleper C."/>
            <person name="Guy L."/>
            <person name="Ettema T.J."/>
        </authorList>
    </citation>
    <scope>NUCLEOTIDE SEQUENCE</scope>
</reference>
<name>A0A0F8X8E4_9ZZZZ</name>
<accession>A0A0F8X8E4</accession>
<comment type="caution">
    <text evidence="2">The sequence shown here is derived from an EMBL/GenBank/DDBJ whole genome shotgun (WGS) entry which is preliminary data.</text>
</comment>
<feature type="region of interest" description="Disordered" evidence="1">
    <location>
        <begin position="287"/>
        <end position="324"/>
    </location>
</feature>
<dbReference type="AlphaFoldDB" id="A0A0F8X8E4"/>
<dbReference type="EMBL" id="LAZR01060587">
    <property type="protein sequence ID" value="KKK65372.1"/>
    <property type="molecule type" value="Genomic_DNA"/>
</dbReference>
<organism evidence="2">
    <name type="scientific">marine sediment metagenome</name>
    <dbReference type="NCBI Taxonomy" id="412755"/>
    <lineage>
        <taxon>unclassified sequences</taxon>
        <taxon>metagenomes</taxon>
        <taxon>ecological metagenomes</taxon>
    </lineage>
</organism>
<sequence length="362" mass="39647">GARVVIGRDRKVPTTFEGLKVQTILEEARRQGLGPKETRKLIDEQRGKVDLSQAVKDRLAGKGIRPETLNPSNPSDAKVIREATQEVEQARIRESRQKGAGVEEEKRETRFANQALRVKDAVQGIDQIITTIDETPEAVGFSGSLAATIVGVADQVGSLAKIVRPDFSTDSVIGEIFDDLDDFSAGILTEEELANRTSQPFRKRLEKVGITAPVLQGQLVGVAISLATLRAVDGRGRLTTDMVNQQLRELTATQTQSPRVLREGILRVRADIIRRLEERERILLQGEVPTFGPPPVSPSPQLRPGDVQVNPEQIQTPPGGQEFPTLNEAQQRAIQEAEEGQEFTLGGQRFIKRGGTLVPAGR</sequence>